<dbReference type="Proteomes" id="UP000738359">
    <property type="component" value="Unassembled WGS sequence"/>
</dbReference>
<gene>
    <name evidence="2" type="ORF">BGZ70_006567</name>
</gene>
<organism evidence="2 3">
    <name type="scientific">Mortierella alpina</name>
    <name type="common">Oleaginous fungus</name>
    <name type="synonym">Mortierella renispora</name>
    <dbReference type="NCBI Taxonomy" id="64518"/>
    <lineage>
        <taxon>Eukaryota</taxon>
        <taxon>Fungi</taxon>
        <taxon>Fungi incertae sedis</taxon>
        <taxon>Mucoromycota</taxon>
        <taxon>Mortierellomycotina</taxon>
        <taxon>Mortierellomycetes</taxon>
        <taxon>Mortierellales</taxon>
        <taxon>Mortierellaceae</taxon>
        <taxon>Mortierella</taxon>
    </lineage>
</organism>
<comment type="caution">
    <text evidence="2">The sequence shown here is derived from an EMBL/GenBank/DDBJ whole genome shotgun (WGS) entry which is preliminary data.</text>
</comment>
<protein>
    <submittedName>
        <fullName evidence="2">Uncharacterized protein</fullName>
    </submittedName>
</protein>
<evidence type="ECO:0000313" key="3">
    <source>
        <dbReference type="Proteomes" id="UP000738359"/>
    </source>
</evidence>
<evidence type="ECO:0000256" key="1">
    <source>
        <dbReference type="SAM" id="MobiDB-lite"/>
    </source>
</evidence>
<proteinExistence type="predicted"/>
<keyword evidence="3" id="KW-1185">Reference proteome</keyword>
<dbReference type="EMBL" id="JAAAHY010000373">
    <property type="protein sequence ID" value="KAF9964365.1"/>
    <property type="molecule type" value="Genomic_DNA"/>
</dbReference>
<reference evidence="2" key="1">
    <citation type="journal article" date="2020" name="Fungal Divers.">
        <title>Resolving the Mortierellaceae phylogeny through synthesis of multi-gene phylogenetics and phylogenomics.</title>
        <authorList>
            <person name="Vandepol N."/>
            <person name="Liber J."/>
            <person name="Desiro A."/>
            <person name="Na H."/>
            <person name="Kennedy M."/>
            <person name="Barry K."/>
            <person name="Grigoriev I.V."/>
            <person name="Miller A.N."/>
            <person name="O'Donnell K."/>
            <person name="Stajich J.E."/>
            <person name="Bonito G."/>
        </authorList>
    </citation>
    <scope>NUCLEOTIDE SEQUENCE</scope>
    <source>
        <strain evidence="2">CK1249</strain>
    </source>
</reference>
<sequence>MDLGDLGAVDPLSDSMYGSLDPSFAAPFEGGDVGSADVLTQTIPQNTVQLGSDTIITPTTAVLPQLIYRPGIEIHSPVVHDFQAYDRYPGGYGYDGYYGGLHGDHYGSPYAYGGDYSGNYSSDYGNDYGIDYCGGYGSDYSGDYGGDYGGDYNSDYTGGFMSDPFSSGLQKRQLRPASRPSRSGPAFGNRPSDASCPSGIAGCPSGISKDTLIQPIVSIQPYASAPVPVPVSEPYDYPVPVGVSVPWCDSDCNSCGGHGSDCGFKNCNGFGGGQSCNWGNWDNWGC</sequence>
<evidence type="ECO:0000313" key="2">
    <source>
        <dbReference type="EMBL" id="KAF9964365.1"/>
    </source>
</evidence>
<dbReference type="AlphaFoldDB" id="A0A9P6M3V6"/>
<accession>A0A9P6M3V6</accession>
<feature type="region of interest" description="Disordered" evidence="1">
    <location>
        <begin position="166"/>
        <end position="195"/>
    </location>
</feature>
<name>A0A9P6M3V6_MORAP</name>
<dbReference type="OrthoDB" id="2447874at2759"/>